<sequence length="276" mass="28542">MKGFSGSCVGLAALLVVAAAGIGAQAQAQAAEQRDFCADRPGIGTPACTMNPGRVQLELGLGDWAREKDAATRTDSVELGEVLVRVGVTGSTEAQIGWTAFGHVREKDRITGVVSKDSGVGDVTLAIRQNLRNPDGSGFSAAVMPYVTLPSGGSAIGADDWGAGALLPLSFDLGSGLSLEAMGEMDAAVDEDRDGRHLAYGGVLGVGFDLSQTVSAMFEISMLRDNDPTGHATEALSGLSLAWQPSGNMQVDIGTNVGLNHDSLDSEVYLGISRRF</sequence>
<name>A0A0S3F3A2_9SPHN</name>
<gene>
    <name evidence="2" type="ORF">ATN00_19745</name>
</gene>
<accession>A0A0S3F3A2</accession>
<dbReference type="Pfam" id="PF13557">
    <property type="entry name" value="Phenol_MetA_deg"/>
    <property type="match status" value="1"/>
</dbReference>
<evidence type="ECO:0000313" key="2">
    <source>
        <dbReference type="EMBL" id="ALR22212.1"/>
    </source>
</evidence>
<dbReference type="RefSeq" id="WP_062068093.1">
    <property type="nucleotide sequence ID" value="NZ_CP013264.1"/>
</dbReference>
<protein>
    <recommendedName>
        <fullName evidence="4">Transporter</fullName>
    </recommendedName>
</protein>
<dbReference type="KEGG" id="sbd:ATN00_19745"/>
<evidence type="ECO:0000313" key="3">
    <source>
        <dbReference type="Proteomes" id="UP000056968"/>
    </source>
</evidence>
<keyword evidence="3" id="KW-1185">Reference proteome</keyword>
<reference evidence="2 3" key="1">
    <citation type="submission" date="2015-11" db="EMBL/GenBank/DDBJ databases">
        <title>A Two-component Flavoprotein Monooxygenase System MeaXY Responsible for para-Hydroxylation of 2-Methyl-6-ethylaniline and 2,6-Diethylaniline in Sphingobium baderi DE-13.</title>
        <authorList>
            <person name="Cheng M."/>
            <person name="Meng Q."/>
            <person name="Yang Y."/>
            <person name="Chu C."/>
            <person name="Yan X."/>
            <person name="He J."/>
            <person name="Li S."/>
        </authorList>
    </citation>
    <scope>NUCLEOTIDE SEQUENCE [LARGE SCALE GENOMIC DNA]</scope>
    <source>
        <strain evidence="2 3">DE-13</strain>
    </source>
</reference>
<feature type="chain" id="PRO_5006611971" description="Transporter" evidence="1">
    <location>
        <begin position="31"/>
        <end position="276"/>
    </location>
</feature>
<proteinExistence type="predicted"/>
<keyword evidence="1" id="KW-0732">Signal</keyword>
<dbReference type="STRING" id="1332080.ATN00_19745"/>
<dbReference type="OrthoDB" id="189778at2"/>
<dbReference type="EMBL" id="CP013264">
    <property type="protein sequence ID" value="ALR22212.1"/>
    <property type="molecule type" value="Genomic_DNA"/>
</dbReference>
<evidence type="ECO:0008006" key="4">
    <source>
        <dbReference type="Google" id="ProtNLM"/>
    </source>
</evidence>
<dbReference type="InterPro" id="IPR025737">
    <property type="entry name" value="FApF"/>
</dbReference>
<organism evidence="2 3">
    <name type="scientific">Sphingobium baderi</name>
    <dbReference type="NCBI Taxonomy" id="1332080"/>
    <lineage>
        <taxon>Bacteria</taxon>
        <taxon>Pseudomonadati</taxon>
        <taxon>Pseudomonadota</taxon>
        <taxon>Alphaproteobacteria</taxon>
        <taxon>Sphingomonadales</taxon>
        <taxon>Sphingomonadaceae</taxon>
        <taxon>Sphingobium</taxon>
    </lineage>
</organism>
<dbReference type="Proteomes" id="UP000056968">
    <property type="component" value="Chromosome"/>
</dbReference>
<evidence type="ECO:0000256" key="1">
    <source>
        <dbReference type="SAM" id="SignalP"/>
    </source>
</evidence>
<feature type="signal peptide" evidence="1">
    <location>
        <begin position="1"/>
        <end position="30"/>
    </location>
</feature>
<dbReference type="AlphaFoldDB" id="A0A0S3F3A2"/>